<organism evidence="2 3">
    <name type="scientific">Terrabacter ginsenosidimutans</name>
    <dbReference type="NCBI Taxonomy" id="490575"/>
    <lineage>
        <taxon>Bacteria</taxon>
        <taxon>Bacillati</taxon>
        <taxon>Actinomycetota</taxon>
        <taxon>Actinomycetes</taxon>
        <taxon>Micrococcales</taxon>
        <taxon>Intrasporangiaceae</taxon>
        <taxon>Terrabacter</taxon>
    </lineage>
</organism>
<feature type="compositionally biased region" description="Polar residues" evidence="1">
    <location>
        <begin position="1"/>
        <end position="20"/>
    </location>
</feature>
<protein>
    <recommendedName>
        <fullName evidence="4">Ferredoxin</fullName>
    </recommendedName>
</protein>
<dbReference type="EMBL" id="BAABDC010000001">
    <property type="protein sequence ID" value="GAA3696839.1"/>
    <property type="molecule type" value="Genomic_DNA"/>
</dbReference>
<name>A0ABP7CYT2_9MICO</name>
<comment type="caution">
    <text evidence="2">The sequence shown here is derived from an EMBL/GenBank/DDBJ whole genome shotgun (WGS) entry which is preliminary data.</text>
</comment>
<dbReference type="Proteomes" id="UP001501468">
    <property type="component" value="Unassembled WGS sequence"/>
</dbReference>
<reference evidence="3" key="1">
    <citation type="journal article" date="2019" name="Int. J. Syst. Evol. Microbiol.">
        <title>The Global Catalogue of Microorganisms (GCM) 10K type strain sequencing project: providing services to taxonomists for standard genome sequencing and annotation.</title>
        <authorList>
            <consortium name="The Broad Institute Genomics Platform"/>
            <consortium name="The Broad Institute Genome Sequencing Center for Infectious Disease"/>
            <person name="Wu L."/>
            <person name="Ma J."/>
        </authorList>
    </citation>
    <scope>NUCLEOTIDE SEQUENCE [LARGE SCALE GENOMIC DNA]</scope>
    <source>
        <strain evidence="3">JCM 17125</strain>
    </source>
</reference>
<sequence length="69" mass="7467">MSTPGDRSGAHSSGRSTGPSTDRAEDHTRRRLGLAHEPRVAVDRVVGEDGRELADTAVRLCPARALYLR</sequence>
<gene>
    <name evidence="2" type="ORF">GCM10022399_11640</name>
</gene>
<accession>A0ABP7CYT2</accession>
<dbReference type="RefSeq" id="WP_344942843.1">
    <property type="nucleotide sequence ID" value="NZ_BAABDC010000001.1"/>
</dbReference>
<evidence type="ECO:0000256" key="1">
    <source>
        <dbReference type="SAM" id="MobiDB-lite"/>
    </source>
</evidence>
<evidence type="ECO:0000313" key="3">
    <source>
        <dbReference type="Proteomes" id="UP001501468"/>
    </source>
</evidence>
<feature type="region of interest" description="Disordered" evidence="1">
    <location>
        <begin position="1"/>
        <end position="36"/>
    </location>
</feature>
<evidence type="ECO:0008006" key="4">
    <source>
        <dbReference type="Google" id="ProtNLM"/>
    </source>
</evidence>
<keyword evidence="3" id="KW-1185">Reference proteome</keyword>
<evidence type="ECO:0000313" key="2">
    <source>
        <dbReference type="EMBL" id="GAA3696839.1"/>
    </source>
</evidence>
<proteinExistence type="predicted"/>
<feature type="compositionally biased region" description="Basic and acidic residues" evidence="1">
    <location>
        <begin position="22"/>
        <end position="36"/>
    </location>
</feature>